<dbReference type="Gene3D" id="2.40.390.10">
    <property type="entry name" value="CV3147-like"/>
    <property type="match status" value="1"/>
</dbReference>
<dbReference type="PANTHER" id="PTHR11365:SF10">
    <property type="entry name" value="HYDANTOINASE_OXOPROLINASE"/>
    <property type="match status" value="1"/>
</dbReference>
<feature type="region of interest" description="Disordered" evidence="1">
    <location>
        <begin position="560"/>
        <end position="593"/>
    </location>
</feature>
<reference evidence="6" key="1">
    <citation type="submission" date="2020-11" db="EMBL/GenBank/DDBJ databases">
        <authorList>
            <consortium name="DOE Joint Genome Institute"/>
            <person name="Ahrendt S."/>
            <person name="Riley R."/>
            <person name="Andreopoulos W."/>
            <person name="Labutti K."/>
            <person name="Pangilinan J."/>
            <person name="Ruiz-Duenas F.J."/>
            <person name="Barrasa J.M."/>
            <person name="Sanchez-Garcia M."/>
            <person name="Camarero S."/>
            <person name="Miyauchi S."/>
            <person name="Serrano A."/>
            <person name="Linde D."/>
            <person name="Babiker R."/>
            <person name="Drula E."/>
            <person name="Ayuso-Fernandez I."/>
            <person name="Pacheco R."/>
            <person name="Padilla G."/>
            <person name="Ferreira P."/>
            <person name="Barriuso J."/>
            <person name="Kellner H."/>
            <person name="Castanera R."/>
            <person name="Alfaro M."/>
            <person name="Ramirez L."/>
            <person name="Pisabarro A.G."/>
            <person name="Kuo A."/>
            <person name="Tritt A."/>
            <person name="Lipzen A."/>
            <person name="He G."/>
            <person name="Yan M."/>
            <person name="Ng V."/>
            <person name="Cullen D."/>
            <person name="Martin F."/>
            <person name="Rosso M.-N."/>
            <person name="Henrissat B."/>
            <person name="Hibbett D."/>
            <person name="Martinez A.T."/>
            <person name="Grigoriev I.V."/>
        </authorList>
    </citation>
    <scope>NUCLEOTIDE SEQUENCE</scope>
    <source>
        <strain evidence="6">CIRM-BRFM 674</strain>
    </source>
</reference>
<dbReference type="GO" id="GO:0016787">
    <property type="term" value="F:hydrolase activity"/>
    <property type="evidence" value="ECO:0007669"/>
    <property type="project" value="InterPro"/>
</dbReference>
<dbReference type="SUPFAM" id="SSF160991">
    <property type="entry name" value="CV3147-like"/>
    <property type="match status" value="1"/>
</dbReference>
<evidence type="ECO:0000313" key="6">
    <source>
        <dbReference type="EMBL" id="KAF9481135.1"/>
    </source>
</evidence>
<dbReference type="InterPro" id="IPR010318">
    <property type="entry name" value="S-Me-THD_N"/>
</dbReference>
<dbReference type="Proteomes" id="UP000807469">
    <property type="component" value="Unassembled WGS sequence"/>
</dbReference>
<keyword evidence="7" id="KW-1185">Reference proteome</keyword>
<feature type="domain" description="Hydantoinase/oxoprolinase N-terminal" evidence="3">
    <location>
        <begin position="13"/>
        <end position="195"/>
    </location>
</feature>
<dbReference type="FunFam" id="3.40.1610.10:FF:000001">
    <property type="entry name" value="Hydantoinase, putative"/>
    <property type="match status" value="1"/>
</dbReference>
<protein>
    <submittedName>
        <fullName evidence="6">DUF917-domain-containing protein</fullName>
    </submittedName>
</protein>
<dbReference type="InterPro" id="IPR048350">
    <property type="entry name" value="S-Me-THD-like_C"/>
</dbReference>
<proteinExistence type="predicted"/>
<dbReference type="EMBL" id="MU155183">
    <property type="protein sequence ID" value="KAF9481135.1"/>
    <property type="molecule type" value="Genomic_DNA"/>
</dbReference>
<dbReference type="AlphaFoldDB" id="A0A9P6D2H7"/>
<dbReference type="Gene3D" id="3.40.1610.10">
    <property type="entry name" value="CV3147-like domain"/>
    <property type="match status" value="1"/>
</dbReference>
<feature type="domain" description="S-Me-THD-like C-terminal" evidence="5">
    <location>
        <begin position="782"/>
        <end position="997"/>
    </location>
</feature>
<evidence type="ECO:0000256" key="1">
    <source>
        <dbReference type="SAM" id="MobiDB-lite"/>
    </source>
</evidence>
<dbReference type="InterPro" id="IPR024071">
    <property type="entry name" value="S-Me-THD_C_sf"/>
</dbReference>
<evidence type="ECO:0000259" key="4">
    <source>
        <dbReference type="Pfam" id="PF06032"/>
    </source>
</evidence>
<evidence type="ECO:0000259" key="5">
    <source>
        <dbReference type="Pfam" id="PF20906"/>
    </source>
</evidence>
<feature type="domain" description="S-Me-THD N-terminal" evidence="4">
    <location>
        <begin position="619"/>
        <end position="778"/>
    </location>
</feature>
<dbReference type="InterPro" id="IPR043129">
    <property type="entry name" value="ATPase_NBD"/>
</dbReference>
<evidence type="ECO:0000259" key="3">
    <source>
        <dbReference type="Pfam" id="PF05378"/>
    </source>
</evidence>
<comment type="caution">
    <text evidence="6">The sequence shown here is derived from an EMBL/GenBank/DDBJ whole genome shotgun (WGS) entry which is preliminary data.</text>
</comment>
<feature type="compositionally biased region" description="Acidic residues" evidence="1">
    <location>
        <begin position="573"/>
        <end position="587"/>
    </location>
</feature>
<dbReference type="Pfam" id="PF05378">
    <property type="entry name" value="Hydant_A_N"/>
    <property type="match status" value="1"/>
</dbReference>
<dbReference type="InterPro" id="IPR002821">
    <property type="entry name" value="Hydantoinase_A"/>
</dbReference>
<dbReference type="PANTHER" id="PTHR11365">
    <property type="entry name" value="5-OXOPROLINASE RELATED"/>
    <property type="match status" value="1"/>
</dbReference>
<evidence type="ECO:0000259" key="2">
    <source>
        <dbReference type="Pfam" id="PF01968"/>
    </source>
</evidence>
<dbReference type="InterPro" id="IPR045079">
    <property type="entry name" value="Oxoprolinase-like"/>
</dbReference>
<name>A0A9P6D2H7_9AGAR</name>
<dbReference type="OrthoDB" id="5404895at2759"/>
<feature type="domain" description="Hydantoinase A/oxoprolinase" evidence="2">
    <location>
        <begin position="217"/>
        <end position="402"/>
    </location>
</feature>
<dbReference type="InterPro" id="IPR008040">
    <property type="entry name" value="Hydant_A_N"/>
</dbReference>
<sequence length="1016" mass="109329">MVPERSGLVRKYRIGVDVGGTNTDSVIIDITQRNDPSTRGVLASFKHETTPNVTTGIEGAVREVLQASGIDPGSEEILGLTIGTTHFINAVVQLDSSRLAKVAVIRLAAPYTTECPSFIDFPKDLRELLEGHTAIIQGGLQIDGRTINDIQESELLEQARIIKEKGLKNVAVVGIYSPLDVDGQQEYKARNILNQALGDEVNIVCSCDVGRVGFLERENASILNASITAFAQRTIRGYRRALKRLGIKCGLYLTQNDGTLTTADEAARLPIRTFASGATNSMRGASYLAGIDLMRHEIDDGNDGKRHGKSMIVVDVGGTTTDVGVLLPSGYPRQAAAFIEVAGVRTNFSMPDVQSIGLGGGSRVRQLDGGRISVGPDSVGHYLTRDSLVFGGTQLTATDISVRASGIVVGDVEKVGHLDEDIIKMAQANVKRQLEVAIDRMKTSPEDCDVLLVGGGSIIAPPELKGVKSIITPKYHEVANAVGAAIANVSGEVDTIEILQGRSLPEALERIKQRAIEEAIKTGAVRGSVGVVDVNILPVQYVTNQATRIIVRAVGELGQDGKDDQTTASGTDSQEEELDKEGDEAEADPIIHTPMPKEPIDYVNYRPKIEGKEWVLSETDLFFIMEGCGILGTGGGGSPYPAYLICRQILCDGGSIRIIDHTALPDDAVLARGGFMGSPSVGSERIRSGAHLRMAGLELAKYCGITEFGATLCDEIGGSNGMQSLQMTKYYGIPALDGDLMGRAYPMLNQVLPAVYNRPNALIPCSLNDGSNNTVLLTTVKNEHFVESIMRVVTTEMGSSAALCPPPLALRDARDYGVTRSQSQAWRMGRAVAICRQMNDLKGVSKAILKLQNGVLLFIGKIIDVSREVRAGFTWGQVRIARLRADELEDTDEMTEDIWTNEDGATMLIPFQNENLCAYMESVNSDGSINRKVVASVPDLITILDSQSGSHLGTPEYSYGLRVTVIALAGHPLWRSDHGLKIGGPAAFALDHEFVPIGDYTEPRSVIEEYSQDDSV</sequence>
<organism evidence="6 7">
    <name type="scientific">Pholiota conissans</name>
    <dbReference type="NCBI Taxonomy" id="109636"/>
    <lineage>
        <taxon>Eukaryota</taxon>
        <taxon>Fungi</taxon>
        <taxon>Dikarya</taxon>
        <taxon>Basidiomycota</taxon>
        <taxon>Agaricomycotina</taxon>
        <taxon>Agaricomycetes</taxon>
        <taxon>Agaricomycetidae</taxon>
        <taxon>Agaricales</taxon>
        <taxon>Agaricineae</taxon>
        <taxon>Strophariaceae</taxon>
        <taxon>Pholiota</taxon>
    </lineage>
</organism>
<dbReference type="Pfam" id="PF06032">
    <property type="entry name" value="S-Me-THD_N"/>
    <property type="match status" value="1"/>
</dbReference>
<dbReference type="InterPro" id="IPR027479">
    <property type="entry name" value="S-Me-THD_N_sf"/>
</dbReference>
<accession>A0A9P6D2H7</accession>
<dbReference type="SUPFAM" id="SSF53067">
    <property type="entry name" value="Actin-like ATPase domain"/>
    <property type="match status" value="2"/>
</dbReference>
<gene>
    <name evidence="6" type="ORF">BDN70DRAFT_876758</name>
</gene>
<dbReference type="Pfam" id="PF01968">
    <property type="entry name" value="Hydantoinase_A"/>
    <property type="match status" value="1"/>
</dbReference>
<dbReference type="Pfam" id="PF20906">
    <property type="entry name" value="S-Me-THD_C"/>
    <property type="match status" value="1"/>
</dbReference>
<evidence type="ECO:0000313" key="7">
    <source>
        <dbReference type="Proteomes" id="UP000807469"/>
    </source>
</evidence>